<evidence type="ECO:0000313" key="2">
    <source>
        <dbReference type="EMBL" id="KAH7241565.1"/>
    </source>
</evidence>
<comment type="caution">
    <text evidence="2">The sequence shown here is derived from an EMBL/GenBank/DDBJ whole genome shotgun (WGS) entry which is preliminary data.</text>
</comment>
<keyword evidence="3" id="KW-1185">Reference proteome</keyword>
<dbReference type="OrthoDB" id="3554680at2759"/>
<sequence length="589" mass="63602">MGAGCLTKPAHCFLKSGVSAVHFYNMRRFVADIQGEIVYAERRSEVIGKVSASSFSPIDDSPSLSSPAEVTRYSAVMSAPIEVLFADENGITVTPSNQTMREPREPPGAPRIPNRATRRIQSFPPKVGKEELWGSWETNRLDQSLRGLLYTGGLQASRGSFKGTCPVCGATDIAMAWLFRYPLSGPYRSPSPGTSTQGFPLPGSRTRLAFPLAMGHFPETSGVLASLPSASTPIPGRSPSSELPTLVCDPCSVMFAREGPLSFGIIAALPMVRFSENRGTVLGILAGAFEKGFAEGDLSQVFLSVLVSATAESSAGTPRFQPTPAPSEMDFDITATMAAAAAAATFRAAVEWTVRDFLYSVTTLCELTESFSLPSDNPAPVWPVATVLAGSFEELDSFGGGDEKSQGLVAPLLRYPLPGFLSILKAAPMLNVGVDLRRRAAFRRLLYLVCEELAKAAEQVPHSQSVADLFGGLLERPLSTSPDHKDAKWEPCVSVSIPSLRAHSLLSAASYEMMSRAEEFRYLEDPACVWLQPALALFLHGLFSHVSRIPWVSAPETYQAMTRMDVVWNALLRPEGVSEDDVRSILPLM</sequence>
<feature type="region of interest" description="Disordered" evidence="1">
    <location>
        <begin position="93"/>
        <end position="115"/>
    </location>
</feature>
<evidence type="ECO:0000313" key="3">
    <source>
        <dbReference type="Proteomes" id="UP000813427"/>
    </source>
</evidence>
<reference evidence="2" key="1">
    <citation type="journal article" date="2021" name="Nat. Commun.">
        <title>Genetic determinants of endophytism in the Arabidopsis root mycobiome.</title>
        <authorList>
            <person name="Mesny F."/>
            <person name="Miyauchi S."/>
            <person name="Thiergart T."/>
            <person name="Pickel B."/>
            <person name="Atanasova L."/>
            <person name="Karlsson M."/>
            <person name="Huettel B."/>
            <person name="Barry K.W."/>
            <person name="Haridas S."/>
            <person name="Chen C."/>
            <person name="Bauer D."/>
            <person name="Andreopoulos W."/>
            <person name="Pangilinan J."/>
            <person name="LaButti K."/>
            <person name="Riley R."/>
            <person name="Lipzen A."/>
            <person name="Clum A."/>
            <person name="Drula E."/>
            <person name="Henrissat B."/>
            <person name="Kohler A."/>
            <person name="Grigoriev I.V."/>
            <person name="Martin F.M."/>
            <person name="Hacquard S."/>
        </authorList>
    </citation>
    <scope>NUCLEOTIDE SEQUENCE</scope>
    <source>
        <strain evidence="2">MPI-SDFR-AT-0068</strain>
    </source>
</reference>
<organism evidence="2 3">
    <name type="scientific">Fusarium tricinctum</name>
    <dbReference type="NCBI Taxonomy" id="61284"/>
    <lineage>
        <taxon>Eukaryota</taxon>
        <taxon>Fungi</taxon>
        <taxon>Dikarya</taxon>
        <taxon>Ascomycota</taxon>
        <taxon>Pezizomycotina</taxon>
        <taxon>Sordariomycetes</taxon>
        <taxon>Hypocreomycetidae</taxon>
        <taxon>Hypocreales</taxon>
        <taxon>Nectriaceae</taxon>
        <taxon>Fusarium</taxon>
        <taxon>Fusarium tricinctum species complex</taxon>
    </lineage>
</organism>
<dbReference type="EMBL" id="JAGPXF010000005">
    <property type="protein sequence ID" value="KAH7241565.1"/>
    <property type="molecule type" value="Genomic_DNA"/>
</dbReference>
<accession>A0A8K0RS85</accession>
<name>A0A8K0RS85_9HYPO</name>
<proteinExistence type="predicted"/>
<evidence type="ECO:0000256" key="1">
    <source>
        <dbReference type="SAM" id="MobiDB-lite"/>
    </source>
</evidence>
<protein>
    <submittedName>
        <fullName evidence="2">Uncharacterized protein</fullName>
    </submittedName>
</protein>
<dbReference type="Proteomes" id="UP000813427">
    <property type="component" value="Unassembled WGS sequence"/>
</dbReference>
<gene>
    <name evidence="2" type="ORF">BKA59DRAFT_478816</name>
</gene>
<dbReference type="AlphaFoldDB" id="A0A8K0RS85"/>